<sequence>MGKEAMLEVPKKPCQNTFHFSGESMQELHQLMSIQTFTAGGMLFNREDTAGYLFYIMDGEVKIYKETADDKEYVLSFMSTGDIFGELNSFTQHRYHFNAVAEIESKIGVICNKRLEERMEQNPRLSGEFLKWSSMMEQIARAKLQDLTFYGKKGAVCSTLIRLVNSYGRQEGSVVKIKKKLKNGELGSYIGSSRENVNRILASLKKEGVISQEEGCLVINDLEYLKQASHCENCLPSICRM</sequence>
<evidence type="ECO:0000256" key="1">
    <source>
        <dbReference type="ARBA" id="ARBA00023015"/>
    </source>
</evidence>
<dbReference type="EMBL" id="FNIL01000009">
    <property type="protein sequence ID" value="SDO21535.1"/>
    <property type="molecule type" value="Genomic_DNA"/>
</dbReference>
<keyword evidence="8" id="KW-1185">Reference proteome</keyword>
<evidence type="ECO:0000256" key="3">
    <source>
        <dbReference type="ARBA" id="ARBA00023159"/>
    </source>
</evidence>
<keyword evidence="3" id="KW-0010">Activator</keyword>
<dbReference type="SUPFAM" id="SSF51206">
    <property type="entry name" value="cAMP-binding domain-like"/>
    <property type="match status" value="1"/>
</dbReference>
<dbReference type="InterPro" id="IPR012318">
    <property type="entry name" value="HTH_CRP"/>
</dbReference>
<name>A0A1H0HQP5_9BACI</name>
<dbReference type="PANTHER" id="PTHR24567">
    <property type="entry name" value="CRP FAMILY TRANSCRIPTIONAL REGULATORY PROTEIN"/>
    <property type="match status" value="1"/>
</dbReference>
<feature type="domain" description="Cyclic nucleotide-binding" evidence="5">
    <location>
        <begin position="19"/>
        <end position="87"/>
    </location>
</feature>
<proteinExistence type="predicted"/>
<reference evidence="8" key="1">
    <citation type="submission" date="2016-10" db="EMBL/GenBank/DDBJ databases">
        <authorList>
            <person name="Varghese N."/>
            <person name="Submissions S."/>
        </authorList>
    </citation>
    <scope>NUCLEOTIDE SEQUENCE [LARGE SCALE GENOMIC DNA]</scope>
    <source>
        <strain evidence="8">CGMCC 1.10369</strain>
    </source>
</reference>
<dbReference type="CDD" id="cd00038">
    <property type="entry name" value="CAP_ED"/>
    <property type="match status" value="1"/>
</dbReference>
<dbReference type="Proteomes" id="UP000198778">
    <property type="component" value="Unassembled WGS sequence"/>
</dbReference>
<keyword evidence="2" id="KW-0238">DNA-binding</keyword>
<dbReference type="PROSITE" id="PS51063">
    <property type="entry name" value="HTH_CRP_2"/>
    <property type="match status" value="1"/>
</dbReference>
<evidence type="ECO:0000256" key="4">
    <source>
        <dbReference type="ARBA" id="ARBA00023163"/>
    </source>
</evidence>
<dbReference type="InterPro" id="IPR036388">
    <property type="entry name" value="WH-like_DNA-bd_sf"/>
</dbReference>
<dbReference type="InterPro" id="IPR018490">
    <property type="entry name" value="cNMP-bd_dom_sf"/>
</dbReference>
<dbReference type="Gene3D" id="1.10.10.10">
    <property type="entry name" value="Winged helix-like DNA-binding domain superfamily/Winged helix DNA-binding domain"/>
    <property type="match status" value="1"/>
</dbReference>
<dbReference type="InterPro" id="IPR036390">
    <property type="entry name" value="WH_DNA-bd_sf"/>
</dbReference>
<dbReference type="InterPro" id="IPR014710">
    <property type="entry name" value="RmlC-like_jellyroll"/>
</dbReference>
<dbReference type="GO" id="GO:0005829">
    <property type="term" value="C:cytosol"/>
    <property type="evidence" value="ECO:0007669"/>
    <property type="project" value="TreeGrafter"/>
</dbReference>
<evidence type="ECO:0000256" key="2">
    <source>
        <dbReference type="ARBA" id="ARBA00023125"/>
    </source>
</evidence>
<evidence type="ECO:0000313" key="7">
    <source>
        <dbReference type="EMBL" id="SDO21535.1"/>
    </source>
</evidence>
<dbReference type="PRINTS" id="PR00034">
    <property type="entry name" value="HTHCRP"/>
</dbReference>
<dbReference type="Gene3D" id="2.60.120.10">
    <property type="entry name" value="Jelly Rolls"/>
    <property type="match status" value="1"/>
</dbReference>
<dbReference type="Pfam" id="PF00027">
    <property type="entry name" value="cNMP_binding"/>
    <property type="match status" value="1"/>
</dbReference>
<evidence type="ECO:0000313" key="8">
    <source>
        <dbReference type="Proteomes" id="UP000198778"/>
    </source>
</evidence>
<dbReference type="STRING" id="745820.SAMN04488053_1091"/>
<dbReference type="Pfam" id="PF13545">
    <property type="entry name" value="HTH_Crp_2"/>
    <property type="match status" value="1"/>
</dbReference>
<evidence type="ECO:0000259" key="5">
    <source>
        <dbReference type="PROSITE" id="PS50042"/>
    </source>
</evidence>
<feature type="domain" description="HTH crp-type" evidence="6">
    <location>
        <begin position="150"/>
        <end position="223"/>
    </location>
</feature>
<accession>A0A1H0HQP5</accession>
<dbReference type="SMART" id="SM00419">
    <property type="entry name" value="HTH_CRP"/>
    <property type="match status" value="1"/>
</dbReference>
<organism evidence="7 8">
    <name type="scientific">Alkalicoccus daliensis</name>
    <dbReference type="NCBI Taxonomy" id="745820"/>
    <lineage>
        <taxon>Bacteria</taxon>
        <taxon>Bacillati</taxon>
        <taxon>Bacillota</taxon>
        <taxon>Bacilli</taxon>
        <taxon>Bacillales</taxon>
        <taxon>Bacillaceae</taxon>
        <taxon>Alkalicoccus</taxon>
    </lineage>
</organism>
<dbReference type="GO" id="GO:0003677">
    <property type="term" value="F:DNA binding"/>
    <property type="evidence" value="ECO:0007669"/>
    <property type="project" value="UniProtKB-KW"/>
</dbReference>
<dbReference type="PANTHER" id="PTHR24567:SF74">
    <property type="entry name" value="HTH-TYPE TRANSCRIPTIONAL REGULATOR ARCR"/>
    <property type="match status" value="1"/>
</dbReference>
<dbReference type="SMART" id="SM00100">
    <property type="entry name" value="cNMP"/>
    <property type="match status" value="1"/>
</dbReference>
<dbReference type="SUPFAM" id="SSF46785">
    <property type="entry name" value="Winged helix' DNA-binding domain"/>
    <property type="match status" value="1"/>
</dbReference>
<dbReference type="RefSeq" id="WP_175444287.1">
    <property type="nucleotide sequence ID" value="NZ_FNIL01000009.1"/>
</dbReference>
<keyword evidence="4" id="KW-0804">Transcription</keyword>
<dbReference type="InterPro" id="IPR050397">
    <property type="entry name" value="Env_Response_Regulators"/>
</dbReference>
<evidence type="ECO:0000259" key="6">
    <source>
        <dbReference type="PROSITE" id="PS51063"/>
    </source>
</evidence>
<protein>
    <submittedName>
        <fullName evidence="7">CRP/FNR family transcriptional regulator, anaerobic regulatory protein</fullName>
    </submittedName>
</protein>
<keyword evidence="1" id="KW-0805">Transcription regulation</keyword>
<dbReference type="GO" id="GO:0003700">
    <property type="term" value="F:DNA-binding transcription factor activity"/>
    <property type="evidence" value="ECO:0007669"/>
    <property type="project" value="TreeGrafter"/>
</dbReference>
<dbReference type="CDD" id="cd00092">
    <property type="entry name" value="HTH_CRP"/>
    <property type="match status" value="1"/>
</dbReference>
<dbReference type="InterPro" id="IPR000595">
    <property type="entry name" value="cNMP-bd_dom"/>
</dbReference>
<dbReference type="AlphaFoldDB" id="A0A1H0HQP5"/>
<dbReference type="PROSITE" id="PS50042">
    <property type="entry name" value="CNMP_BINDING_3"/>
    <property type="match status" value="1"/>
</dbReference>
<gene>
    <name evidence="7" type="ORF">SAMN04488053_1091</name>
</gene>